<dbReference type="InterPro" id="IPR017452">
    <property type="entry name" value="GPCR_Rhodpsn_7TM"/>
</dbReference>
<dbReference type="PANTHER" id="PTHR46641:SF2">
    <property type="entry name" value="FMRFAMIDE RECEPTOR"/>
    <property type="match status" value="1"/>
</dbReference>
<dbReference type="FunCoup" id="R7VDS2">
    <property type="interactions" value="20"/>
</dbReference>
<feature type="transmembrane region" description="Helical" evidence="5">
    <location>
        <begin position="91"/>
        <end position="110"/>
    </location>
</feature>
<dbReference type="GO" id="GO:0004930">
    <property type="term" value="F:G protein-coupled receptor activity"/>
    <property type="evidence" value="ECO:0007669"/>
    <property type="project" value="InterPro"/>
</dbReference>
<evidence type="ECO:0000313" key="8">
    <source>
        <dbReference type="EnsemblMetazoa" id="CapteP199151"/>
    </source>
</evidence>
<dbReference type="Pfam" id="PF00001">
    <property type="entry name" value="7tm_1"/>
    <property type="match status" value="1"/>
</dbReference>
<feature type="transmembrane region" description="Helical" evidence="5">
    <location>
        <begin position="171"/>
        <end position="189"/>
    </location>
</feature>
<gene>
    <name evidence="7" type="ORF">CAPTEDRAFT_199151</name>
</gene>
<evidence type="ECO:0000259" key="6">
    <source>
        <dbReference type="PROSITE" id="PS50262"/>
    </source>
</evidence>
<evidence type="ECO:0000256" key="3">
    <source>
        <dbReference type="ARBA" id="ARBA00022989"/>
    </source>
</evidence>
<keyword evidence="4 5" id="KW-0472">Membrane</keyword>
<dbReference type="InterPro" id="IPR000276">
    <property type="entry name" value="GPCR_Rhodpsn"/>
</dbReference>
<organism evidence="7">
    <name type="scientific">Capitella teleta</name>
    <name type="common">Polychaete worm</name>
    <dbReference type="NCBI Taxonomy" id="283909"/>
    <lineage>
        <taxon>Eukaryota</taxon>
        <taxon>Metazoa</taxon>
        <taxon>Spiralia</taxon>
        <taxon>Lophotrochozoa</taxon>
        <taxon>Annelida</taxon>
        <taxon>Polychaeta</taxon>
        <taxon>Sedentaria</taxon>
        <taxon>Scolecida</taxon>
        <taxon>Capitellidae</taxon>
        <taxon>Capitella</taxon>
    </lineage>
</organism>
<dbReference type="SUPFAM" id="SSF81321">
    <property type="entry name" value="Family A G protein-coupled receptor-like"/>
    <property type="match status" value="1"/>
</dbReference>
<dbReference type="AlphaFoldDB" id="R7VDS2"/>
<feature type="transmembrane region" description="Helical" evidence="5">
    <location>
        <begin position="130"/>
        <end position="150"/>
    </location>
</feature>
<feature type="transmembrane region" description="Helical" evidence="5">
    <location>
        <begin position="225"/>
        <end position="250"/>
    </location>
</feature>
<accession>R7VDS2</accession>
<dbReference type="PROSITE" id="PS50262">
    <property type="entry name" value="G_PROTEIN_RECEP_F1_2"/>
    <property type="match status" value="1"/>
</dbReference>
<dbReference type="EnsemblMetazoa" id="CapteT199151">
    <property type="protein sequence ID" value="CapteP199151"/>
    <property type="gene ID" value="CapteG199151"/>
</dbReference>
<dbReference type="PRINTS" id="PR00237">
    <property type="entry name" value="GPCRRHODOPSN"/>
</dbReference>
<dbReference type="EMBL" id="KB292985">
    <property type="protein sequence ID" value="ELU16687.1"/>
    <property type="molecule type" value="Genomic_DNA"/>
</dbReference>
<evidence type="ECO:0000256" key="5">
    <source>
        <dbReference type="SAM" id="Phobius"/>
    </source>
</evidence>
<evidence type="ECO:0000256" key="4">
    <source>
        <dbReference type="ARBA" id="ARBA00023136"/>
    </source>
</evidence>
<reference evidence="8" key="3">
    <citation type="submission" date="2015-06" db="UniProtKB">
        <authorList>
            <consortium name="EnsemblMetazoa"/>
        </authorList>
    </citation>
    <scope>IDENTIFICATION</scope>
</reference>
<keyword evidence="9" id="KW-1185">Reference proteome</keyword>
<proteinExistence type="predicted"/>
<evidence type="ECO:0000313" key="9">
    <source>
        <dbReference type="Proteomes" id="UP000014760"/>
    </source>
</evidence>
<keyword evidence="2 5" id="KW-0812">Transmembrane</keyword>
<feature type="transmembrane region" description="Helical" evidence="5">
    <location>
        <begin position="271"/>
        <end position="293"/>
    </location>
</feature>
<feature type="transmembrane region" description="Helical" evidence="5">
    <location>
        <begin position="47"/>
        <end position="71"/>
    </location>
</feature>
<keyword evidence="3 5" id="KW-1133">Transmembrane helix</keyword>
<dbReference type="InterPro" id="IPR052954">
    <property type="entry name" value="GPCR-Ligand_Int"/>
</dbReference>
<reference evidence="7 9" key="2">
    <citation type="journal article" date="2013" name="Nature">
        <title>Insights into bilaterian evolution from three spiralian genomes.</title>
        <authorList>
            <person name="Simakov O."/>
            <person name="Marletaz F."/>
            <person name="Cho S.J."/>
            <person name="Edsinger-Gonzales E."/>
            <person name="Havlak P."/>
            <person name="Hellsten U."/>
            <person name="Kuo D.H."/>
            <person name="Larsson T."/>
            <person name="Lv J."/>
            <person name="Arendt D."/>
            <person name="Savage R."/>
            <person name="Osoegawa K."/>
            <person name="de Jong P."/>
            <person name="Grimwood J."/>
            <person name="Chapman J.A."/>
            <person name="Shapiro H."/>
            <person name="Aerts A."/>
            <person name="Otillar R.P."/>
            <person name="Terry A.Y."/>
            <person name="Boore J.L."/>
            <person name="Grigoriev I.V."/>
            <person name="Lindberg D.R."/>
            <person name="Seaver E.C."/>
            <person name="Weisblat D.A."/>
            <person name="Putnam N.H."/>
            <person name="Rokhsar D.S."/>
        </authorList>
    </citation>
    <scope>NUCLEOTIDE SEQUENCE</scope>
    <source>
        <strain evidence="7 9">I ESC-2004</strain>
    </source>
</reference>
<protein>
    <recommendedName>
        <fullName evidence="6">G-protein coupled receptors family 1 profile domain-containing protein</fullName>
    </recommendedName>
</protein>
<dbReference type="Gene3D" id="1.20.1070.10">
    <property type="entry name" value="Rhodopsin 7-helix transmembrane proteins"/>
    <property type="match status" value="1"/>
</dbReference>
<evidence type="ECO:0000256" key="2">
    <source>
        <dbReference type="ARBA" id="ARBA00022692"/>
    </source>
</evidence>
<dbReference type="CDD" id="cd14978">
    <property type="entry name" value="7tmA_FMRFamide_R-like"/>
    <property type="match status" value="1"/>
</dbReference>
<evidence type="ECO:0000256" key="1">
    <source>
        <dbReference type="ARBA" id="ARBA00004370"/>
    </source>
</evidence>
<dbReference type="Proteomes" id="UP000014760">
    <property type="component" value="Unassembled WGS sequence"/>
</dbReference>
<sequence>MKCSLPNTTQILSSFGGQNASLFDIGNSTDSGESYSSKMAPDAVSHFVRIVLVPIICVFGVLGNVLTLLVLTRKRLKVTCDGTERMVHIGLAALAVSDLLFCLSSLPHGFYAGNRYDYSTKSFELLYRTYSHAFINTFILTSTWLTVTMATSRYLAICHPFKARHLIGMKGTKVSVALVYLAAMILNIPRLFDNKIKMMCIKGELSYFFFADYDIDVRRQTIYSWVYFTVGIFLPLLALAFCNICLVRALRESSRIRKRYRVPAAHVDSNYRITSILVTIVIMYILLVSPAEITHFVGARMPASTTPTANTPMVIAIEVTNVLQNLNFSCNFILYFVLNVHFRHGLRDLLCLCAAFPCLPERRRRRKDIRLHRQMSLKTTQTTL</sequence>
<evidence type="ECO:0000313" key="7">
    <source>
        <dbReference type="EMBL" id="ELU16687.1"/>
    </source>
</evidence>
<dbReference type="GO" id="GO:0016020">
    <property type="term" value="C:membrane"/>
    <property type="evidence" value="ECO:0007669"/>
    <property type="project" value="UniProtKB-SubCell"/>
</dbReference>
<dbReference type="HOGENOM" id="CLU_009579_24_7_1"/>
<reference evidence="9" key="1">
    <citation type="submission" date="2012-12" db="EMBL/GenBank/DDBJ databases">
        <authorList>
            <person name="Hellsten U."/>
            <person name="Grimwood J."/>
            <person name="Chapman J.A."/>
            <person name="Shapiro H."/>
            <person name="Aerts A."/>
            <person name="Otillar R.P."/>
            <person name="Terry A.Y."/>
            <person name="Boore J.L."/>
            <person name="Simakov O."/>
            <person name="Marletaz F."/>
            <person name="Cho S.-J."/>
            <person name="Edsinger-Gonzales E."/>
            <person name="Havlak P."/>
            <person name="Kuo D.-H."/>
            <person name="Larsson T."/>
            <person name="Lv J."/>
            <person name="Arendt D."/>
            <person name="Savage R."/>
            <person name="Osoegawa K."/>
            <person name="de Jong P."/>
            <person name="Lindberg D.R."/>
            <person name="Seaver E.C."/>
            <person name="Weisblat D.A."/>
            <person name="Putnam N.H."/>
            <person name="Grigoriev I.V."/>
            <person name="Rokhsar D.S."/>
        </authorList>
    </citation>
    <scope>NUCLEOTIDE SEQUENCE</scope>
    <source>
        <strain evidence="9">I ESC-2004</strain>
    </source>
</reference>
<dbReference type="PANTHER" id="PTHR46641">
    <property type="entry name" value="FMRFAMIDE RECEPTOR-RELATED"/>
    <property type="match status" value="1"/>
</dbReference>
<dbReference type="OMA" id="TILVWTH"/>
<dbReference type="STRING" id="283909.R7VDS2"/>
<dbReference type="EMBL" id="AMQN01004227">
    <property type="status" value="NOT_ANNOTATED_CDS"/>
    <property type="molecule type" value="Genomic_DNA"/>
</dbReference>
<feature type="domain" description="G-protein coupled receptors family 1 profile" evidence="6">
    <location>
        <begin position="63"/>
        <end position="335"/>
    </location>
</feature>
<name>R7VDS2_CAPTE</name>
<dbReference type="OrthoDB" id="5864054at2759"/>
<comment type="subcellular location">
    <subcellularLocation>
        <location evidence="1">Membrane</location>
    </subcellularLocation>
</comment>